<evidence type="ECO:0000256" key="10">
    <source>
        <dbReference type="SAM" id="Coils"/>
    </source>
</evidence>
<evidence type="ECO:0000256" key="2">
    <source>
        <dbReference type="ARBA" id="ARBA00004651"/>
    </source>
</evidence>
<feature type="domain" description="Flagellar M-ring N-terminal" evidence="12">
    <location>
        <begin position="48"/>
        <end position="220"/>
    </location>
</feature>
<keyword evidence="7 11" id="KW-0472">Membrane</keyword>
<proteinExistence type="inferred from homology"/>
<gene>
    <name evidence="14" type="primary">fliF</name>
    <name evidence="14" type="ORF">DSCA_06880</name>
</gene>
<keyword evidence="6 11" id="KW-1133">Transmembrane helix</keyword>
<dbReference type="InterPro" id="IPR000067">
    <property type="entry name" value="FlgMring_FliF"/>
</dbReference>
<keyword evidence="10" id="KW-0175">Coiled coil</keyword>
<dbReference type="OrthoDB" id="9807026at2"/>
<evidence type="ECO:0000256" key="3">
    <source>
        <dbReference type="ARBA" id="ARBA00007971"/>
    </source>
</evidence>
<feature type="coiled-coil region" evidence="10">
    <location>
        <begin position="484"/>
        <end position="511"/>
    </location>
</feature>
<dbReference type="PRINTS" id="PR01009">
    <property type="entry name" value="FLGMRINGFLIF"/>
</dbReference>
<keyword evidence="5 11" id="KW-0812">Transmembrane</keyword>
<dbReference type="Proteomes" id="UP000427906">
    <property type="component" value="Chromosome"/>
</dbReference>
<evidence type="ECO:0000256" key="6">
    <source>
        <dbReference type="ARBA" id="ARBA00022989"/>
    </source>
</evidence>
<evidence type="ECO:0000256" key="8">
    <source>
        <dbReference type="ARBA" id="ARBA00023143"/>
    </source>
</evidence>
<dbReference type="EMBL" id="AP021874">
    <property type="protein sequence ID" value="BBO66758.1"/>
    <property type="molecule type" value="Genomic_DNA"/>
</dbReference>
<dbReference type="GO" id="GO:0005886">
    <property type="term" value="C:plasma membrane"/>
    <property type="evidence" value="ECO:0007669"/>
    <property type="project" value="UniProtKB-SubCell"/>
</dbReference>
<dbReference type="AlphaFoldDB" id="A0A5K7YC83"/>
<comment type="function">
    <text evidence="9">The M ring may be actively involved in energy transduction.</text>
</comment>
<evidence type="ECO:0000256" key="1">
    <source>
        <dbReference type="ARBA" id="ARBA00004117"/>
    </source>
</evidence>
<evidence type="ECO:0000256" key="9">
    <source>
        <dbReference type="PIRNR" id="PIRNR004862"/>
    </source>
</evidence>
<dbReference type="RefSeq" id="WP_155315093.1">
    <property type="nucleotide sequence ID" value="NZ_AP021874.1"/>
</dbReference>
<evidence type="ECO:0000256" key="5">
    <source>
        <dbReference type="ARBA" id="ARBA00022692"/>
    </source>
</evidence>
<keyword evidence="8 9" id="KW-0975">Bacterial flagellum</keyword>
<evidence type="ECO:0000259" key="12">
    <source>
        <dbReference type="Pfam" id="PF01514"/>
    </source>
</evidence>
<dbReference type="GO" id="GO:0003774">
    <property type="term" value="F:cytoskeletal motor activity"/>
    <property type="evidence" value="ECO:0007669"/>
    <property type="project" value="InterPro"/>
</dbReference>
<keyword evidence="15" id="KW-1185">Reference proteome</keyword>
<feature type="transmembrane region" description="Helical" evidence="11">
    <location>
        <begin position="21"/>
        <end position="44"/>
    </location>
</feature>
<evidence type="ECO:0000256" key="11">
    <source>
        <dbReference type="SAM" id="Phobius"/>
    </source>
</evidence>
<dbReference type="GO" id="GO:0009431">
    <property type="term" value="C:bacterial-type flagellum basal body, MS ring"/>
    <property type="evidence" value="ECO:0007669"/>
    <property type="project" value="InterPro"/>
</dbReference>
<sequence>MAFSLSTLPQQLKLAFRGISTGKLVAMAILVGGTIAGLAFLLTWSETGDMHPLYSNLAPEDAAEIVGMLKDKQIPYQLTMDGTGVRIPYEKIYETRLELASQGLPRGTGIGFEVFDDTKLGMTEFVQNVNYQRAIQGELSRTINTLMEVESSRVHIVMPARSLFIEEEEAATASVILKLRRGKYLSKEQIQGIVHLISSSVSRLKPEDVTIIDNSGKMLAGFKEKSTVSQITSNQLAFQEKKERLLENRVKTMLESVLGLDKAIVRVSCLLNFTQQEKTEELFLPDNSVIRSEQASSSVSNDSAAGAAGIPGLQANVVPGNAATAAAGGPRNNQKQQFTKNYEVGKLTNRQIMPIGSIQRLSVAVVVDGTYQEPEEGAEGEQAQYVSRSTEEMAKLENIVKSAVDFDASRGDKIEVVNIPFEVAVPSEMPSEPAPAGWMDAIKTHQTLIKYAAAALFFLMSFLMIIKPLARWLTSTPIEEIQMLEQLPQTLKELERRYAESEKENSYTRQIENLINENRSGSTQLMKAWLKET</sequence>
<dbReference type="KEGG" id="dalk:DSCA_06880"/>
<evidence type="ECO:0000313" key="14">
    <source>
        <dbReference type="EMBL" id="BBO66758.1"/>
    </source>
</evidence>
<dbReference type="Pfam" id="PF01514">
    <property type="entry name" value="YscJ_FliF"/>
    <property type="match status" value="1"/>
</dbReference>
<evidence type="ECO:0000256" key="7">
    <source>
        <dbReference type="ARBA" id="ARBA00023136"/>
    </source>
</evidence>
<dbReference type="InterPro" id="IPR045851">
    <property type="entry name" value="AMP-bd_C_sf"/>
</dbReference>
<evidence type="ECO:0000256" key="4">
    <source>
        <dbReference type="ARBA" id="ARBA00022475"/>
    </source>
</evidence>
<dbReference type="Gene3D" id="3.30.300.30">
    <property type="match status" value="1"/>
</dbReference>
<comment type="similarity">
    <text evidence="3 9">Belongs to the FliF family.</text>
</comment>
<dbReference type="InterPro" id="IPR043427">
    <property type="entry name" value="YscJ/FliF"/>
</dbReference>
<dbReference type="PANTHER" id="PTHR30046">
    <property type="entry name" value="FLAGELLAR M-RING PROTEIN"/>
    <property type="match status" value="1"/>
</dbReference>
<keyword evidence="14" id="KW-0969">Cilium</keyword>
<keyword evidence="4" id="KW-1003">Cell membrane</keyword>
<keyword evidence="14" id="KW-0282">Flagellum</keyword>
<accession>A0A5K7YC83</accession>
<name>A0A5K7YC83_9BACT</name>
<dbReference type="InterPro" id="IPR006182">
    <property type="entry name" value="FliF_N_dom"/>
</dbReference>
<dbReference type="NCBIfam" id="TIGR00206">
    <property type="entry name" value="fliF"/>
    <property type="match status" value="1"/>
</dbReference>
<keyword evidence="14" id="KW-0966">Cell projection</keyword>
<evidence type="ECO:0000313" key="15">
    <source>
        <dbReference type="Proteomes" id="UP000427906"/>
    </source>
</evidence>
<feature type="domain" description="Flagellar M-ring C-terminal" evidence="13">
    <location>
        <begin position="254"/>
        <end position="421"/>
    </location>
</feature>
<comment type="subcellular location">
    <subcellularLocation>
        <location evidence="1 9">Bacterial flagellum basal body</location>
    </subcellularLocation>
    <subcellularLocation>
        <location evidence="2">Cell membrane</location>
        <topology evidence="2">Multi-pass membrane protein</topology>
    </subcellularLocation>
</comment>
<evidence type="ECO:0000259" key="13">
    <source>
        <dbReference type="Pfam" id="PF08345"/>
    </source>
</evidence>
<feature type="transmembrane region" description="Helical" evidence="11">
    <location>
        <begin position="448"/>
        <end position="466"/>
    </location>
</feature>
<protein>
    <recommendedName>
        <fullName evidence="9">Flagellar M-ring protein</fullName>
    </recommendedName>
</protein>
<dbReference type="Pfam" id="PF08345">
    <property type="entry name" value="YscJ_FliF_C"/>
    <property type="match status" value="1"/>
</dbReference>
<dbReference type="GO" id="GO:0071973">
    <property type="term" value="P:bacterial-type flagellum-dependent cell motility"/>
    <property type="evidence" value="ECO:0007669"/>
    <property type="project" value="InterPro"/>
</dbReference>
<reference evidence="14 15" key="1">
    <citation type="submission" date="2019-11" db="EMBL/GenBank/DDBJ databases">
        <title>Comparative genomics of hydrocarbon-degrading Desulfosarcina strains.</title>
        <authorList>
            <person name="Watanabe M."/>
            <person name="Kojima H."/>
            <person name="Fukui M."/>
        </authorList>
    </citation>
    <scope>NUCLEOTIDE SEQUENCE [LARGE SCALE GENOMIC DNA]</scope>
    <source>
        <strain evidence="14 15">PL12</strain>
    </source>
</reference>
<organism evidence="14 15">
    <name type="scientific">Desulfosarcina alkanivorans</name>
    <dbReference type="NCBI Taxonomy" id="571177"/>
    <lineage>
        <taxon>Bacteria</taxon>
        <taxon>Pseudomonadati</taxon>
        <taxon>Thermodesulfobacteriota</taxon>
        <taxon>Desulfobacteria</taxon>
        <taxon>Desulfobacterales</taxon>
        <taxon>Desulfosarcinaceae</taxon>
        <taxon>Desulfosarcina</taxon>
    </lineage>
</organism>
<dbReference type="PANTHER" id="PTHR30046:SF0">
    <property type="entry name" value="FLAGELLAR M-RING PROTEIN"/>
    <property type="match status" value="1"/>
</dbReference>
<dbReference type="PIRSF" id="PIRSF004862">
    <property type="entry name" value="FliF"/>
    <property type="match status" value="1"/>
</dbReference>
<dbReference type="InterPro" id="IPR013556">
    <property type="entry name" value="Flag_M-ring_C"/>
</dbReference>